<dbReference type="InterPro" id="IPR001509">
    <property type="entry name" value="Epimerase_deHydtase"/>
</dbReference>
<dbReference type="Pfam" id="PF01370">
    <property type="entry name" value="Epimerase"/>
    <property type="match status" value="1"/>
</dbReference>
<accession>R1GXW9</accession>
<dbReference type="PANTHER" id="PTHR48079:SF6">
    <property type="entry name" value="NAD(P)-BINDING DOMAIN-CONTAINING PROTEIN-RELATED"/>
    <property type="match status" value="1"/>
</dbReference>
<dbReference type="PATRIC" id="fig|1268236.3.peg.843"/>
<dbReference type="InterPro" id="IPR036291">
    <property type="entry name" value="NAD(P)-bd_dom_sf"/>
</dbReference>
<dbReference type="GO" id="GO:0005737">
    <property type="term" value="C:cytoplasm"/>
    <property type="evidence" value="ECO:0007669"/>
    <property type="project" value="TreeGrafter"/>
</dbReference>
<dbReference type="EMBL" id="AQGQ01000014">
    <property type="protein sequence ID" value="EOD56350.1"/>
    <property type="molecule type" value="Genomic_DNA"/>
</dbReference>
<dbReference type="GO" id="GO:0004029">
    <property type="term" value="F:aldehyde dehydrogenase (NAD+) activity"/>
    <property type="evidence" value="ECO:0007669"/>
    <property type="project" value="TreeGrafter"/>
</dbReference>
<dbReference type="Gene3D" id="3.40.50.720">
    <property type="entry name" value="NAD(P)-binding Rossmann-like Domain"/>
    <property type="match status" value="1"/>
</dbReference>
<proteinExistence type="predicted"/>
<keyword evidence="3" id="KW-1185">Reference proteome</keyword>
<dbReference type="InterPro" id="IPR051783">
    <property type="entry name" value="NAD(P)-dependent_oxidoreduct"/>
</dbReference>
<evidence type="ECO:0000313" key="2">
    <source>
        <dbReference type="EMBL" id="EOD56350.1"/>
    </source>
</evidence>
<comment type="caution">
    <text evidence="2">The sequence shown here is derived from an EMBL/GenBank/DDBJ whole genome shotgun (WGS) entry which is preliminary data.</text>
</comment>
<feature type="domain" description="NAD-dependent epimerase/dehydratase" evidence="1">
    <location>
        <begin position="76"/>
        <end position="185"/>
    </location>
</feature>
<name>R1GXW9_9GAMM</name>
<sequence>MGAGWLGLPLAQALIDEGRKVAVTVTSQEKVDLLRASGLDACLLHLSAQVNAAWPLAVGSLIVCVPPGKTDDYPGAIMQLCAKARSAGVRNILFVSATSVWAPGQREEEQAAPQTERGLRMLAAEQAVLAAGFERAVVIRPAGLYGPGRHPGRFLAGKTVSGGAQAVNLVHQQDLVAACCLLLVQGVSGSCYTLSAPGHPSRREFYRVAARRLGLVAPDFIEPAGDFSPVTGARICRELGFDYRVPDPLAWLASEAGAAL</sequence>
<protein>
    <recommendedName>
        <fullName evidence="1">NAD-dependent epimerase/dehydratase domain-containing protein</fullName>
    </recommendedName>
</protein>
<dbReference type="AlphaFoldDB" id="R1GXW9"/>
<dbReference type="Proteomes" id="UP000013526">
    <property type="component" value="Unassembled WGS sequence"/>
</dbReference>
<evidence type="ECO:0000313" key="3">
    <source>
        <dbReference type="Proteomes" id="UP000013526"/>
    </source>
</evidence>
<organism evidence="2 3">
    <name type="scientific">Aeromonas molluscorum 848</name>
    <dbReference type="NCBI Taxonomy" id="1268236"/>
    <lineage>
        <taxon>Bacteria</taxon>
        <taxon>Pseudomonadati</taxon>
        <taxon>Pseudomonadota</taxon>
        <taxon>Gammaproteobacteria</taxon>
        <taxon>Aeromonadales</taxon>
        <taxon>Aeromonadaceae</taxon>
        <taxon>Aeromonas</taxon>
    </lineage>
</organism>
<gene>
    <name evidence="2" type="ORF">G113_04216</name>
</gene>
<dbReference type="PANTHER" id="PTHR48079">
    <property type="entry name" value="PROTEIN YEEZ"/>
    <property type="match status" value="1"/>
</dbReference>
<reference evidence="2 3" key="1">
    <citation type="journal article" date="2013" name="Genome Announc.">
        <title>Draft Genome Sequence of Aeromonas molluscorum Strain 848TT, Isolated from Bivalve Molluscs.</title>
        <authorList>
            <person name="Spataro N."/>
            <person name="Farfan M."/>
            <person name="Albarral V."/>
            <person name="Sanglas A."/>
            <person name="Loren J.G."/>
            <person name="Fuste M.C."/>
            <person name="Bosch E."/>
        </authorList>
    </citation>
    <scope>NUCLEOTIDE SEQUENCE [LARGE SCALE GENOMIC DNA]</scope>
    <source>
        <strain evidence="2 3">848</strain>
    </source>
</reference>
<dbReference type="SUPFAM" id="SSF51735">
    <property type="entry name" value="NAD(P)-binding Rossmann-fold domains"/>
    <property type="match status" value="1"/>
</dbReference>
<evidence type="ECO:0000259" key="1">
    <source>
        <dbReference type="Pfam" id="PF01370"/>
    </source>
</evidence>